<dbReference type="SUPFAM" id="SSF52425">
    <property type="entry name" value="Cryptochrome/photolyase, N-terminal domain"/>
    <property type="match status" value="1"/>
</dbReference>
<feature type="domain" description="Photolyase/cryptochrome alpha/beta" evidence="1">
    <location>
        <begin position="41"/>
        <end position="171"/>
    </location>
</feature>
<dbReference type="Pfam" id="PF12697">
    <property type="entry name" value="Abhydrolase_6"/>
    <property type="match status" value="1"/>
</dbReference>
<accession>A0A2Z6PIH4</accession>
<evidence type="ECO:0000313" key="2">
    <source>
        <dbReference type="EMBL" id="GAU45669.1"/>
    </source>
</evidence>
<evidence type="ECO:0000313" key="3">
    <source>
        <dbReference type="Proteomes" id="UP000242715"/>
    </source>
</evidence>
<dbReference type="InterPro" id="IPR014729">
    <property type="entry name" value="Rossmann-like_a/b/a_fold"/>
</dbReference>
<dbReference type="SUPFAM" id="SSF53474">
    <property type="entry name" value="alpha/beta-Hydrolases"/>
    <property type="match status" value="1"/>
</dbReference>
<proteinExistence type="predicted"/>
<dbReference type="Gene3D" id="3.40.50.1820">
    <property type="entry name" value="alpha/beta hydrolase"/>
    <property type="match status" value="1"/>
</dbReference>
<dbReference type="OrthoDB" id="408373at2759"/>
<dbReference type="PROSITE" id="PS51645">
    <property type="entry name" value="PHR_CRY_ALPHA_BETA"/>
    <property type="match status" value="1"/>
</dbReference>
<sequence>MTLLTFPHFPSNFPSLSRFPNNRFSPTRRYCLTTTTAPSSNTAILWFKHDLRTDDHPGLLAASKFQSIVPVYVFDHRILSRFSDEMLELILFALQDLRKSLRDRGSDLMIRMEQVQATCIFAEQEVEYELLFIMDVVNQRLNSMKVSQGTPKIELWKTPFYDIKETSADTLLGREMLKSSESGERSYSFRQMRSSESNESVFVTQKGNVVGGGTYNVLNALAAYLRYLEGTAREDWQEVHAKLRASESRNGASFNALFGPALTLGIISRRRVHYEVIKYEKERNGGFIPPFGYSTATIEAAAEAVLSKEWYWLLALRNQINNDEKQSTRIWRWNGFLIQYTVAGEDGPAVLLVHGFGAFAEHYRDNIHGLARAGNRVWAITLLGFGKSEKPNTVYTELLWAELLRDFIVDVVGEPVHLVGNSIGGYIVAIVSRVWSILIKSTVLINSAGNVIPRITSLSLYRPSDRQTSGATWLGSRILLFFLRLTIQDIVKKCYPTKVERADDWLINEMLRASYDPGVPVVLESIFSFNLSIPLNYLLEDVKEKVLIIQGMKDPISDSKATVAMLKEHCDGVIVKELDAGHCPHDEVPESVNTIICGWIQKVESNILAGFPV</sequence>
<evidence type="ECO:0000259" key="1">
    <source>
        <dbReference type="PROSITE" id="PS51645"/>
    </source>
</evidence>
<gene>
    <name evidence="2" type="ORF">TSUD_268360</name>
</gene>
<dbReference type="EMBL" id="DF974141">
    <property type="protein sequence ID" value="GAU45669.1"/>
    <property type="molecule type" value="Genomic_DNA"/>
</dbReference>
<dbReference type="AlphaFoldDB" id="A0A2Z6PIH4"/>
<dbReference type="PANTHER" id="PTHR47832">
    <property type="entry name" value="DNA PHOTOLYASE"/>
    <property type="match status" value="1"/>
</dbReference>
<dbReference type="Proteomes" id="UP000242715">
    <property type="component" value="Unassembled WGS sequence"/>
</dbReference>
<dbReference type="Pfam" id="PF00875">
    <property type="entry name" value="DNA_photolyase"/>
    <property type="match status" value="1"/>
</dbReference>
<keyword evidence="3" id="KW-1185">Reference proteome</keyword>
<dbReference type="Gene3D" id="3.40.50.620">
    <property type="entry name" value="HUPs"/>
    <property type="match status" value="1"/>
</dbReference>
<dbReference type="PANTHER" id="PTHR47832:SF1">
    <property type="entry name" value="DNA PHOTOLYASE"/>
    <property type="match status" value="1"/>
</dbReference>
<organism evidence="2 3">
    <name type="scientific">Trifolium subterraneum</name>
    <name type="common">Subterranean clover</name>
    <dbReference type="NCBI Taxonomy" id="3900"/>
    <lineage>
        <taxon>Eukaryota</taxon>
        <taxon>Viridiplantae</taxon>
        <taxon>Streptophyta</taxon>
        <taxon>Embryophyta</taxon>
        <taxon>Tracheophyta</taxon>
        <taxon>Spermatophyta</taxon>
        <taxon>Magnoliopsida</taxon>
        <taxon>eudicotyledons</taxon>
        <taxon>Gunneridae</taxon>
        <taxon>Pentapetalae</taxon>
        <taxon>rosids</taxon>
        <taxon>fabids</taxon>
        <taxon>Fabales</taxon>
        <taxon>Fabaceae</taxon>
        <taxon>Papilionoideae</taxon>
        <taxon>50 kb inversion clade</taxon>
        <taxon>NPAAA clade</taxon>
        <taxon>Hologalegina</taxon>
        <taxon>IRL clade</taxon>
        <taxon>Trifolieae</taxon>
        <taxon>Trifolium</taxon>
    </lineage>
</organism>
<dbReference type="InterPro" id="IPR006050">
    <property type="entry name" value="DNA_photolyase_N"/>
</dbReference>
<protein>
    <recommendedName>
        <fullName evidence="1">Photolyase/cryptochrome alpha/beta domain-containing protein</fullName>
    </recommendedName>
</protein>
<name>A0A2Z6PIH4_TRISU</name>
<dbReference type="InterPro" id="IPR029058">
    <property type="entry name" value="AB_hydrolase_fold"/>
</dbReference>
<dbReference type="InterPro" id="IPR000073">
    <property type="entry name" value="AB_hydrolase_1"/>
</dbReference>
<reference evidence="3" key="1">
    <citation type="journal article" date="2017" name="Front. Plant Sci.">
        <title>Climate Clever Clovers: New Paradigm to Reduce the Environmental Footprint of Ruminants by Breeding Low Methanogenic Forages Utilizing Haplotype Variation.</title>
        <authorList>
            <person name="Kaur P."/>
            <person name="Appels R."/>
            <person name="Bayer P.E."/>
            <person name="Keeble-Gagnere G."/>
            <person name="Wang J."/>
            <person name="Hirakawa H."/>
            <person name="Shirasawa K."/>
            <person name="Vercoe P."/>
            <person name="Stefanova K."/>
            <person name="Durmic Z."/>
            <person name="Nichols P."/>
            <person name="Revell C."/>
            <person name="Isobe S.N."/>
            <person name="Edwards D."/>
            <person name="Erskine W."/>
        </authorList>
    </citation>
    <scope>NUCLEOTIDE SEQUENCE [LARGE SCALE GENOMIC DNA]</scope>
    <source>
        <strain evidence="3">cv. Daliak</strain>
    </source>
</reference>
<dbReference type="InterPro" id="IPR036155">
    <property type="entry name" value="Crypto/Photolyase_N_sf"/>
</dbReference>